<evidence type="ECO:0000256" key="1">
    <source>
        <dbReference type="SAM" id="MobiDB-lite"/>
    </source>
</evidence>
<accession>A0A0C3QJ28</accession>
<feature type="region of interest" description="Disordered" evidence="1">
    <location>
        <begin position="64"/>
        <end position="92"/>
    </location>
</feature>
<reference evidence="3" key="2">
    <citation type="submission" date="2015-01" db="EMBL/GenBank/DDBJ databases">
        <title>Evolutionary Origins and Diversification of the Mycorrhizal Mutualists.</title>
        <authorList>
            <consortium name="DOE Joint Genome Institute"/>
            <consortium name="Mycorrhizal Genomics Consortium"/>
            <person name="Kohler A."/>
            <person name="Kuo A."/>
            <person name="Nagy L.G."/>
            <person name="Floudas D."/>
            <person name="Copeland A."/>
            <person name="Barry K.W."/>
            <person name="Cichocki N."/>
            <person name="Veneault-Fourrey C."/>
            <person name="LaButti K."/>
            <person name="Lindquist E.A."/>
            <person name="Lipzen A."/>
            <person name="Lundell T."/>
            <person name="Morin E."/>
            <person name="Murat C."/>
            <person name="Riley R."/>
            <person name="Ohm R."/>
            <person name="Sun H."/>
            <person name="Tunlid A."/>
            <person name="Henrissat B."/>
            <person name="Grigoriev I.V."/>
            <person name="Hibbett D.S."/>
            <person name="Martin F."/>
        </authorList>
    </citation>
    <scope>NUCLEOTIDE SEQUENCE [LARGE SCALE GENOMIC DNA]</scope>
    <source>
        <strain evidence="3">MUT 4182</strain>
    </source>
</reference>
<keyword evidence="3" id="KW-1185">Reference proteome</keyword>
<reference evidence="2 3" key="1">
    <citation type="submission" date="2014-04" db="EMBL/GenBank/DDBJ databases">
        <authorList>
            <consortium name="DOE Joint Genome Institute"/>
            <person name="Kuo A."/>
            <person name="Girlanda M."/>
            <person name="Perotto S."/>
            <person name="Kohler A."/>
            <person name="Nagy L.G."/>
            <person name="Floudas D."/>
            <person name="Copeland A."/>
            <person name="Barry K.W."/>
            <person name="Cichocki N."/>
            <person name="Veneault-Fourrey C."/>
            <person name="LaButti K."/>
            <person name="Lindquist E.A."/>
            <person name="Lipzen A."/>
            <person name="Lundell T."/>
            <person name="Morin E."/>
            <person name="Murat C."/>
            <person name="Sun H."/>
            <person name="Tunlid A."/>
            <person name="Henrissat B."/>
            <person name="Grigoriev I.V."/>
            <person name="Hibbett D.S."/>
            <person name="Martin F."/>
            <person name="Nordberg H.P."/>
            <person name="Cantor M.N."/>
            <person name="Hua S.X."/>
        </authorList>
    </citation>
    <scope>NUCLEOTIDE SEQUENCE [LARGE SCALE GENOMIC DNA]</scope>
    <source>
        <strain evidence="2 3">MUT 4182</strain>
    </source>
</reference>
<feature type="region of interest" description="Disordered" evidence="1">
    <location>
        <begin position="205"/>
        <end position="230"/>
    </location>
</feature>
<organism evidence="2 3">
    <name type="scientific">Tulasnella calospora MUT 4182</name>
    <dbReference type="NCBI Taxonomy" id="1051891"/>
    <lineage>
        <taxon>Eukaryota</taxon>
        <taxon>Fungi</taxon>
        <taxon>Dikarya</taxon>
        <taxon>Basidiomycota</taxon>
        <taxon>Agaricomycotina</taxon>
        <taxon>Agaricomycetes</taxon>
        <taxon>Cantharellales</taxon>
        <taxon>Tulasnellaceae</taxon>
        <taxon>Tulasnella</taxon>
    </lineage>
</organism>
<dbReference type="OrthoDB" id="10446380at2759"/>
<feature type="region of interest" description="Disordered" evidence="1">
    <location>
        <begin position="243"/>
        <end position="278"/>
    </location>
</feature>
<sequence>MSQNNIPSTLKSTAKTVSLPGPLYAAIPTQYNPYLQAQVIVPESQLSLSLQMVQALYPRIPIDGPASPLPSTPSTLNPESSPTPPLPASSAIDHIKPLSDPMFKEPRDGSWGPDMKDVIASAIKHGGVMENRTEVYNEIQKHQPWIINRSLNPECEGCIVDLRHAKGHAINNISYILSSCPGFTRVRGQLGYEVWALSGEPITLNPRKGKNACQKDSPPPGGRKKGRPPKVLRETQIQSAWKKADGKAKVASARKRRADAKIGMPPLDTENSGTDNGPRATDLIALPQTEEFITLPYPAQPSNSIGIATTSHLDLGPFVEYPGHLQPGNLISSMLAEPPYLGAPPLVEYPQTFHVAEPIDPMSQLYLEAETLPEYLSPHQPGNIMGWMSMAPQAAPLVEHSIPRPYHTGNLIGPTIVPHLALDPSAGYTGISWQYPPPQNLFAPPSGYESLQ</sequence>
<evidence type="ECO:0000313" key="2">
    <source>
        <dbReference type="EMBL" id="KIO26089.1"/>
    </source>
</evidence>
<evidence type="ECO:0000313" key="3">
    <source>
        <dbReference type="Proteomes" id="UP000054248"/>
    </source>
</evidence>
<gene>
    <name evidence="2" type="ORF">M407DRAFT_24647</name>
</gene>
<dbReference type="AlphaFoldDB" id="A0A0C3QJ28"/>
<dbReference type="Proteomes" id="UP000054248">
    <property type="component" value="Unassembled WGS sequence"/>
</dbReference>
<name>A0A0C3QJ28_9AGAM</name>
<dbReference type="EMBL" id="KN823030">
    <property type="protein sequence ID" value="KIO26089.1"/>
    <property type="molecule type" value="Genomic_DNA"/>
</dbReference>
<protein>
    <submittedName>
        <fullName evidence="2">Uncharacterized protein</fullName>
    </submittedName>
</protein>
<proteinExistence type="predicted"/>
<dbReference type="HOGENOM" id="CLU_605791_0_0_1"/>